<gene>
    <name evidence="2" type="ORF">SAMN05444003_1076</name>
</gene>
<evidence type="ECO:0000313" key="3">
    <source>
        <dbReference type="Proteomes" id="UP000184074"/>
    </source>
</evidence>
<keyword evidence="2" id="KW-0489">Methyltransferase</keyword>
<dbReference type="STRING" id="1508389.SAMN05444003_1076"/>
<dbReference type="CDD" id="cd02440">
    <property type="entry name" value="AdoMet_MTases"/>
    <property type="match status" value="1"/>
</dbReference>
<protein>
    <submittedName>
        <fullName evidence="2">Methyltransferase domain-containing protein</fullName>
    </submittedName>
</protein>
<sequence length="397" mass="43578">MSKVQAQYEVFPYPERNPKDEAKRLISGSPSIPQEMDHHLWGGQRDWSQPLRALFAGGGTGDGLIQLAQRLTDAGKPYEITYIDLSTASRQIAEARAKERGLGGITFVTGSLLDAPEYEPFDYIDCCGVLHHLPDPLAGLTALKAAIAPNGGLGFMVYAPYGRSGVYPLQEAFNTLYGHLPPKSQIKHAKKVFAAIPDGHPFKRNPNVADHKQSDAGFYDLLLHSQDRAYRVGEWIDALDQTGWSLAQFSQPGLYDIETLTDAPSGLSAIEAMGVAEALRGTIKTHVGYARRAEDKAPEFSPLSDRIPHLNNMEPKPLASAVVAKKLPDLRVGSERVQISLKPDIAPLIAAIDGRRCVKEIFEISGLSDDKAQRHWASLERAFEPWGLLHYSTVLAH</sequence>
<dbReference type="EMBL" id="FQXB01000001">
    <property type="protein sequence ID" value="SHG81910.1"/>
    <property type="molecule type" value="Genomic_DNA"/>
</dbReference>
<evidence type="ECO:0000313" key="2">
    <source>
        <dbReference type="EMBL" id="SHG81910.1"/>
    </source>
</evidence>
<dbReference type="InterPro" id="IPR013217">
    <property type="entry name" value="Methyltransf_12"/>
</dbReference>
<dbReference type="GO" id="GO:0008168">
    <property type="term" value="F:methyltransferase activity"/>
    <property type="evidence" value="ECO:0007669"/>
    <property type="project" value="UniProtKB-KW"/>
</dbReference>
<dbReference type="Proteomes" id="UP000184074">
    <property type="component" value="Unassembled WGS sequence"/>
</dbReference>
<evidence type="ECO:0000259" key="1">
    <source>
        <dbReference type="Pfam" id="PF08242"/>
    </source>
</evidence>
<name>A0A1M5MX40_9RHOB</name>
<proteinExistence type="predicted"/>
<feature type="domain" description="Methyltransferase type 12" evidence="1">
    <location>
        <begin position="56"/>
        <end position="152"/>
    </location>
</feature>
<dbReference type="SUPFAM" id="SSF53335">
    <property type="entry name" value="S-adenosyl-L-methionine-dependent methyltransferases"/>
    <property type="match status" value="1"/>
</dbReference>
<keyword evidence="3" id="KW-1185">Reference proteome</keyword>
<keyword evidence="2" id="KW-0808">Transferase</keyword>
<dbReference type="OrthoDB" id="649979at2"/>
<accession>A0A1M5MX40</accession>
<reference evidence="2 3" key="1">
    <citation type="submission" date="2016-11" db="EMBL/GenBank/DDBJ databases">
        <authorList>
            <person name="Jaros S."/>
            <person name="Januszkiewicz K."/>
            <person name="Wedrychowicz H."/>
        </authorList>
    </citation>
    <scope>NUCLEOTIDE SEQUENCE [LARGE SCALE GENOMIC DNA]</scope>
    <source>
        <strain evidence="2 3">DSM 28715</strain>
    </source>
</reference>
<dbReference type="Pfam" id="PF08242">
    <property type="entry name" value="Methyltransf_12"/>
    <property type="match status" value="1"/>
</dbReference>
<dbReference type="GO" id="GO:0032259">
    <property type="term" value="P:methylation"/>
    <property type="evidence" value="ECO:0007669"/>
    <property type="project" value="UniProtKB-KW"/>
</dbReference>
<dbReference type="AlphaFoldDB" id="A0A1M5MX40"/>
<dbReference type="InterPro" id="IPR029063">
    <property type="entry name" value="SAM-dependent_MTases_sf"/>
</dbReference>
<dbReference type="Gene3D" id="3.40.50.150">
    <property type="entry name" value="Vaccinia Virus protein VP39"/>
    <property type="match status" value="1"/>
</dbReference>
<dbReference type="RefSeq" id="WP_072900426.1">
    <property type="nucleotide sequence ID" value="NZ_FQXB01000001.1"/>
</dbReference>
<organism evidence="2 3">
    <name type="scientific">Cognatiyoonia sediminum</name>
    <dbReference type="NCBI Taxonomy" id="1508389"/>
    <lineage>
        <taxon>Bacteria</taxon>
        <taxon>Pseudomonadati</taxon>
        <taxon>Pseudomonadota</taxon>
        <taxon>Alphaproteobacteria</taxon>
        <taxon>Rhodobacterales</taxon>
        <taxon>Paracoccaceae</taxon>
        <taxon>Cognatiyoonia</taxon>
    </lineage>
</organism>